<reference evidence="3" key="1">
    <citation type="submission" date="2019-06" db="EMBL/GenBank/DDBJ databases">
        <authorList>
            <person name="Zheng W."/>
        </authorList>
    </citation>
    <scope>NUCLEOTIDE SEQUENCE</scope>
    <source>
        <strain evidence="3">QDHG01</strain>
    </source>
</reference>
<feature type="coiled-coil region" evidence="1">
    <location>
        <begin position="263"/>
        <end position="305"/>
    </location>
</feature>
<feature type="compositionally biased region" description="Basic residues" evidence="2">
    <location>
        <begin position="1"/>
        <end position="16"/>
    </location>
</feature>
<dbReference type="EMBL" id="RRYP01003678">
    <property type="protein sequence ID" value="TNV83588.1"/>
    <property type="molecule type" value="Genomic_DNA"/>
</dbReference>
<keyword evidence="4" id="KW-1185">Reference proteome</keyword>
<evidence type="ECO:0000256" key="2">
    <source>
        <dbReference type="SAM" id="MobiDB-lite"/>
    </source>
</evidence>
<accession>A0A8J8NXX7</accession>
<feature type="compositionally biased region" description="Basic and acidic residues" evidence="2">
    <location>
        <begin position="37"/>
        <end position="46"/>
    </location>
</feature>
<sequence>MRKGPIRGNLRKKKANKKDTKDDGSSSSSSYNGSDLYDYKLPDEKKAKKHKKNKTEYGKLERMGVFKRLEIDPVPLLQMEPYAQELLVQRKIGNDLKPEQIQQMIVTSNIQATKIVNILNELEDMGMERHDFQTGYYSYQPKIDRKRLRLMKNDHVIHEAEQHPDDIEADAGQAKIDEEAKNKEDKAEANRHIEKTLEMRKQLYMQAGKAGKQGIRPYVKAAIAQLLLSYMHLAGKEGLDLNKVIKSNAAAPGGMQDIFGAKQQKMKHDMEKLKELKRQQDEEQRRELENIRRNIENQNKEALKLTGGKESMRVILESSKFGQPLAESGINLPPKVPRKSRNTAHGKSQSMAVEQLSQMKSKIIMNDTIAEQDDEDGGMEAMMMMPGQQKSRNKYGPLPNQMAHTGKSIAYSKNDVLRSQQFITLKKPEESKKTANPLSKSTDNLILPKVGIAIPPQARESEVEMPVELNKWGRLQMNDNDVALVKPTFDASNKQIFFKNKFRTNAGNMMQFLETKGVEAMREEVFRPRYLGDMSGTVLGPIVNISCAPDNTNQDFALSYLNKNMRHMPPKIPANATLPQIAGANPQPNAAASQNKAQHNRQISELTASKAVNNENASISKKNMAKSVIDQQDHGLNLNGLTTVDVSQPHNTSTTFDNGPQEAIVETLGSDRGMGKTKARMIEKYNNQDKLKLIFNLQQKEHDAKVAAKEEQRRKELKEVNFYNALKPKGATIIAEDDMLLREAKKAKSDVELRREEFEMIHKILQDRKEVKLEQIYNLRDHQAEIFDQVMQQQNAKKDNKARLGDRYQGLRYLGQHHR</sequence>
<protein>
    <submittedName>
        <fullName evidence="3">Uncharacterized protein</fullName>
    </submittedName>
</protein>
<name>A0A8J8NXX7_HALGN</name>
<dbReference type="OrthoDB" id="327763at2759"/>
<comment type="caution">
    <text evidence="3">The sequence shown here is derived from an EMBL/GenBank/DDBJ whole genome shotgun (WGS) entry which is preliminary data.</text>
</comment>
<feature type="compositionally biased region" description="Low complexity" evidence="2">
    <location>
        <begin position="25"/>
        <end position="36"/>
    </location>
</feature>
<evidence type="ECO:0000313" key="4">
    <source>
        <dbReference type="Proteomes" id="UP000785679"/>
    </source>
</evidence>
<dbReference type="AlphaFoldDB" id="A0A8J8NXX7"/>
<gene>
    <name evidence="3" type="ORF">FGO68_gene517</name>
</gene>
<dbReference type="Proteomes" id="UP000785679">
    <property type="component" value="Unassembled WGS sequence"/>
</dbReference>
<feature type="region of interest" description="Disordered" evidence="2">
    <location>
        <begin position="1"/>
        <end position="55"/>
    </location>
</feature>
<proteinExistence type="predicted"/>
<evidence type="ECO:0000313" key="3">
    <source>
        <dbReference type="EMBL" id="TNV83588.1"/>
    </source>
</evidence>
<keyword evidence="1" id="KW-0175">Coiled coil</keyword>
<feature type="region of interest" description="Disordered" evidence="2">
    <location>
        <begin position="326"/>
        <end position="349"/>
    </location>
</feature>
<organism evidence="3 4">
    <name type="scientific">Halteria grandinella</name>
    <dbReference type="NCBI Taxonomy" id="5974"/>
    <lineage>
        <taxon>Eukaryota</taxon>
        <taxon>Sar</taxon>
        <taxon>Alveolata</taxon>
        <taxon>Ciliophora</taxon>
        <taxon>Intramacronucleata</taxon>
        <taxon>Spirotrichea</taxon>
        <taxon>Stichotrichia</taxon>
        <taxon>Sporadotrichida</taxon>
        <taxon>Halteriidae</taxon>
        <taxon>Halteria</taxon>
    </lineage>
</organism>
<evidence type="ECO:0000256" key="1">
    <source>
        <dbReference type="SAM" id="Coils"/>
    </source>
</evidence>